<dbReference type="EMBL" id="JAACJL010000002">
    <property type="protein sequence ID" value="KAF4622312.1"/>
    <property type="molecule type" value="Genomic_DNA"/>
</dbReference>
<feature type="domain" description="Peptidase S33 tripeptidyl aminopeptidase-like C-terminal" evidence="6">
    <location>
        <begin position="431"/>
        <end position="531"/>
    </location>
</feature>
<dbReference type="PANTHER" id="PTHR43248">
    <property type="entry name" value="2-SUCCINYL-6-HYDROXY-2,4-CYCLOHEXADIENE-1-CARBOXYLATE SYNTHASE"/>
    <property type="match status" value="1"/>
</dbReference>
<dbReference type="InterPro" id="IPR051601">
    <property type="entry name" value="Serine_prot/Carboxylest_S33"/>
</dbReference>
<dbReference type="InterPro" id="IPR029058">
    <property type="entry name" value="AB_hydrolase_fold"/>
</dbReference>
<dbReference type="InterPro" id="IPR000073">
    <property type="entry name" value="AB_hydrolase_1"/>
</dbReference>
<feature type="region of interest" description="Disordered" evidence="3">
    <location>
        <begin position="534"/>
        <end position="554"/>
    </location>
</feature>
<dbReference type="AlphaFoldDB" id="A0A8H4R5W3"/>
<dbReference type="SUPFAM" id="SSF53474">
    <property type="entry name" value="alpha/beta-Hydrolases"/>
    <property type="match status" value="1"/>
</dbReference>
<evidence type="ECO:0000259" key="5">
    <source>
        <dbReference type="Pfam" id="PF00561"/>
    </source>
</evidence>
<evidence type="ECO:0000256" key="3">
    <source>
        <dbReference type="SAM" id="MobiDB-lite"/>
    </source>
</evidence>
<evidence type="ECO:0000256" key="1">
    <source>
        <dbReference type="ARBA" id="ARBA00010088"/>
    </source>
</evidence>
<proteinExistence type="inferred from homology"/>
<comment type="caution">
    <text evidence="7">The sequence shown here is derived from an EMBL/GenBank/DDBJ whole genome shotgun (WGS) entry which is preliminary data.</text>
</comment>
<dbReference type="Proteomes" id="UP000521872">
    <property type="component" value="Unassembled WGS sequence"/>
</dbReference>
<dbReference type="Pfam" id="PF08386">
    <property type="entry name" value="Abhydrolase_4"/>
    <property type="match status" value="1"/>
</dbReference>
<sequence>MQKWHSKGTAVLCSLLAVISIVPHAHGSSFVLKNEQPRDSLSTQVGEFAWEKLSPSKELKWTDCYTRRQCARLIVPLNHSEPDGAEATIALIRKPAAVPITSPSYRGPILFNPGGPGGSGVDLIQIAGDLFGAIVGPNFDVVGFDPRGISRSTPRASFFKTDVERSLFGVVPILPFANNSVEGIARSWARGRIIGRLAAEADDGYLRHINTDQTAHDMLRIVEAHGRSKIQYWGFSYGSVLGASFAAMFPDKIERLIIDGVVDSENYYATLWSNNLLDTDKVMDSFFDGCHEAGPEDCDFWAPSPDDIRKNLTSIYDSLRSRPIPVKTEKGYGLVDYAMVRGLVFRALYSPLSAFRILAKALAALAAGDASLIFNIAFIPPSKCSCDPSDGLFNNVIDGLSAVLCNDGDDVPGDLTSSEKYFEMLSKTSQWAEMWASIRLGCVGWPRFPKDHFQGPFIANTSHPLLLIGNTADPVTPLWAAKKMSKGFEGSVVLTQNSPGHCSISGPSLCTMIHIREYFTSGKLPPPGTVCEVDSTPFSRPPGAPRANKASSEAQKVFDSNLNSSAQRALEGASEEEEKMLQAITELSRNYPVHTLV</sequence>
<keyword evidence="4" id="KW-0732">Signal</keyword>
<evidence type="ECO:0000256" key="2">
    <source>
        <dbReference type="ARBA" id="ARBA00022801"/>
    </source>
</evidence>
<name>A0A8H4R5W3_9AGAR</name>
<organism evidence="7 8">
    <name type="scientific">Agrocybe pediades</name>
    <dbReference type="NCBI Taxonomy" id="84607"/>
    <lineage>
        <taxon>Eukaryota</taxon>
        <taxon>Fungi</taxon>
        <taxon>Dikarya</taxon>
        <taxon>Basidiomycota</taxon>
        <taxon>Agaricomycotina</taxon>
        <taxon>Agaricomycetes</taxon>
        <taxon>Agaricomycetidae</taxon>
        <taxon>Agaricales</taxon>
        <taxon>Agaricineae</taxon>
        <taxon>Strophariaceae</taxon>
        <taxon>Agrocybe</taxon>
    </lineage>
</organism>
<protein>
    <submittedName>
        <fullName evidence="7">Uncharacterized protein</fullName>
    </submittedName>
</protein>
<keyword evidence="2" id="KW-0378">Hydrolase</keyword>
<gene>
    <name evidence="7" type="ORF">D9613_009057</name>
</gene>
<dbReference type="Gene3D" id="3.40.50.1820">
    <property type="entry name" value="alpha/beta hydrolase"/>
    <property type="match status" value="1"/>
</dbReference>
<dbReference type="PANTHER" id="PTHR43248:SF25">
    <property type="entry name" value="AB HYDROLASE-1 DOMAIN-CONTAINING PROTEIN-RELATED"/>
    <property type="match status" value="1"/>
</dbReference>
<accession>A0A8H4R5W3</accession>
<evidence type="ECO:0000313" key="7">
    <source>
        <dbReference type="EMBL" id="KAF4622312.1"/>
    </source>
</evidence>
<dbReference type="Pfam" id="PF00561">
    <property type="entry name" value="Abhydrolase_1"/>
    <property type="match status" value="1"/>
</dbReference>
<keyword evidence="8" id="KW-1185">Reference proteome</keyword>
<dbReference type="InterPro" id="IPR013595">
    <property type="entry name" value="Pept_S33_TAP-like_C"/>
</dbReference>
<feature type="signal peptide" evidence="4">
    <location>
        <begin position="1"/>
        <end position="27"/>
    </location>
</feature>
<evidence type="ECO:0000256" key="4">
    <source>
        <dbReference type="SAM" id="SignalP"/>
    </source>
</evidence>
<dbReference type="GO" id="GO:0016787">
    <property type="term" value="F:hydrolase activity"/>
    <property type="evidence" value="ECO:0007669"/>
    <property type="project" value="UniProtKB-KW"/>
</dbReference>
<feature type="domain" description="AB hydrolase-1" evidence="5">
    <location>
        <begin position="108"/>
        <end position="289"/>
    </location>
</feature>
<evidence type="ECO:0000313" key="8">
    <source>
        <dbReference type="Proteomes" id="UP000521872"/>
    </source>
</evidence>
<reference evidence="7 8" key="1">
    <citation type="submission" date="2019-12" db="EMBL/GenBank/DDBJ databases">
        <authorList>
            <person name="Floudas D."/>
            <person name="Bentzer J."/>
            <person name="Ahren D."/>
            <person name="Johansson T."/>
            <person name="Persson P."/>
            <person name="Tunlid A."/>
        </authorList>
    </citation>
    <scope>NUCLEOTIDE SEQUENCE [LARGE SCALE GENOMIC DNA]</scope>
    <source>
        <strain evidence="7 8">CBS 102.39</strain>
    </source>
</reference>
<feature type="chain" id="PRO_5034263392" evidence="4">
    <location>
        <begin position="28"/>
        <end position="597"/>
    </location>
</feature>
<evidence type="ECO:0000259" key="6">
    <source>
        <dbReference type="Pfam" id="PF08386"/>
    </source>
</evidence>
<comment type="similarity">
    <text evidence="1">Belongs to the peptidase S33 family.</text>
</comment>